<organism evidence="1 2">
    <name type="scientific">Cylindrotheca closterium</name>
    <dbReference type="NCBI Taxonomy" id="2856"/>
    <lineage>
        <taxon>Eukaryota</taxon>
        <taxon>Sar</taxon>
        <taxon>Stramenopiles</taxon>
        <taxon>Ochrophyta</taxon>
        <taxon>Bacillariophyta</taxon>
        <taxon>Bacillariophyceae</taxon>
        <taxon>Bacillariophycidae</taxon>
        <taxon>Bacillariales</taxon>
        <taxon>Bacillariaceae</taxon>
        <taxon>Cylindrotheca</taxon>
    </lineage>
</organism>
<proteinExistence type="predicted"/>
<evidence type="ECO:0000313" key="2">
    <source>
        <dbReference type="Proteomes" id="UP001295423"/>
    </source>
</evidence>
<dbReference type="EMBL" id="CAKOGP040000452">
    <property type="protein sequence ID" value="CAJ1935341.1"/>
    <property type="molecule type" value="Genomic_DNA"/>
</dbReference>
<gene>
    <name evidence="1" type="ORF">CYCCA115_LOCUS4676</name>
</gene>
<sequence length="252" mass="26982">MKEEDSGAILVYRKGNIGCGNANQSVKPGKDGMHPTDVATEWGLFTANKKFFFPMVTILLMGETRFDAPNKVWILKEVGKGYFTFELVETGNIFNTKCNRNAVKGGLVANIFVGGSLGILGQAVAIEQADTVPVLTCFPETVTVGFGVDIVLLKVMLHVKGVGLKFIGNFFMALHFSKGGMNIGRHVGIARVVVLGITTGKKAEKRHCGMEVLLDCGRLDVLSFKGSTGSKCHGVEGKGCDAAFVREVGAIH</sequence>
<keyword evidence="2" id="KW-1185">Reference proteome</keyword>
<name>A0AAD2CNQ7_9STRA</name>
<reference evidence="1" key="1">
    <citation type="submission" date="2023-08" db="EMBL/GenBank/DDBJ databases">
        <authorList>
            <person name="Audoor S."/>
            <person name="Bilcke G."/>
        </authorList>
    </citation>
    <scope>NUCLEOTIDE SEQUENCE</scope>
</reference>
<dbReference type="AlphaFoldDB" id="A0AAD2CNQ7"/>
<dbReference type="Proteomes" id="UP001295423">
    <property type="component" value="Unassembled WGS sequence"/>
</dbReference>
<comment type="caution">
    <text evidence="1">The sequence shown here is derived from an EMBL/GenBank/DDBJ whole genome shotgun (WGS) entry which is preliminary data.</text>
</comment>
<accession>A0AAD2CNQ7</accession>
<evidence type="ECO:0000313" key="1">
    <source>
        <dbReference type="EMBL" id="CAJ1935341.1"/>
    </source>
</evidence>
<protein>
    <submittedName>
        <fullName evidence="1">Uncharacterized protein</fullName>
    </submittedName>
</protein>